<accession>A0ABT9YRP6</accession>
<dbReference type="RefSeq" id="WP_307121859.1">
    <property type="nucleotide sequence ID" value="NZ_JAUSTM010000010.1"/>
</dbReference>
<proteinExistence type="predicted"/>
<protein>
    <submittedName>
        <fullName evidence="1">16S rRNA G966 N2-methylase RsmD</fullName>
    </submittedName>
</protein>
<evidence type="ECO:0000313" key="1">
    <source>
        <dbReference type="EMBL" id="MDQ0222668.1"/>
    </source>
</evidence>
<comment type="caution">
    <text evidence="1">The sequence shown here is derived from an EMBL/GenBank/DDBJ whole genome shotgun (WGS) entry which is preliminary data.</text>
</comment>
<keyword evidence="2" id="KW-1185">Reference proteome</keyword>
<evidence type="ECO:0000313" key="2">
    <source>
        <dbReference type="Proteomes" id="UP001223079"/>
    </source>
</evidence>
<dbReference type="PANTHER" id="PTHR36112">
    <property type="entry name" value="RIBOSOMAL RNA SMALL SUBUNIT METHYLTRANSFERASE J"/>
    <property type="match status" value="1"/>
</dbReference>
<dbReference type="Proteomes" id="UP001223079">
    <property type="component" value="Unassembled WGS sequence"/>
</dbReference>
<name>A0ABT9YRP6_9STRE</name>
<dbReference type="EMBL" id="JAUSTM010000010">
    <property type="protein sequence ID" value="MDQ0222668.1"/>
    <property type="molecule type" value="Genomic_DNA"/>
</dbReference>
<organism evidence="1 2">
    <name type="scientific">Streptococcus moroccensis</name>
    <dbReference type="NCBI Taxonomy" id="1451356"/>
    <lineage>
        <taxon>Bacteria</taxon>
        <taxon>Bacillati</taxon>
        <taxon>Bacillota</taxon>
        <taxon>Bacilli</taxon>
        <taxon>Lactobacillales</taxon>
        <taxon>Streptococcaceae</taxon>
        <taxon>Streptococcus</taxon>
    </lineage>
</organism>
<dbReference type="Pfam" id="PF04445">
    <property type="entry name" value="SAM_MT"/>
    <property type="match status" value="1"/>
</dbReference>
<reference evidence="1 2" key="1">
    <citation type="submission" date="2023-07" db="EMBL/GenBank/DDBJ databases">
        <title>Genomic Encyclopedia of Type Strains, Phase IV (KMG-IV): sequencing the most valuable type-strain genomes for metagenomic binning, comparative biology and taxonomic classification.</title>
        <authorList>
            <person name="Goeker M."/>
        </authorList>
    </citation>
    <scope>NUCLEOTIDE SEQUENCE [LARGE SCALE GENOMIC DNA]</scope>
    <source>
        <strain evidence="1 2">DSM 105143</strain>
    </source>
</reference>
<dbReference type="SUPFAM" id="SSF53335">
    <property type="entry name" value="S-adenosyl-L-methionine-dependent methyltransferases"/>
    <property type="match status" value="1"/>
</dbReference>
<gene>
    <name evidence="1" type="ORF">J2S23_001225</name>
</gene>
<dbReference type="PANTHER" id="PTHR36112:SF1">
    <property type="entry name" value="RIBOSOMAL RNA SMALL SUBUNIT METHYLTRANSFERASE J"/>
    <property type="match status" value="1"/>
</dbReference>
<dbReference type="InterPro" id="IPR029063">
    <property type="entry name" value="SAM-dependent_MTases_sf"/>
</dbReference>
<dbReference type="Gene3D" id="3.40.50.150">
    <property type="entry name" value="Vaccinia Virus protein VP39"/>
    <property type="match status" value="1"/>
</dbReference>
<dbReference type="InterPro" id="IPR007536">
    <property type="entry name" value="16SrRNA_methylTrfase_J"/>
</dbReference>
<sequence>MKDFVVTTSFKTDPEKLAEAVALANAFQVPYLERGKASIRRIIGDKEGALVVYKDKLLFRSNTGETLSFHPDTAMLRIKAPRDPLSELIGSSPFQILDTTMGLASDSIVMAYAGHQVTALESDPLIHLIVSQGLKRFVSGNDQIDHAMRRIKTQCVDSLAFLKAAPDQSVDVIYCDPMFSENITESENLSGLASLANPARMTPEFLAEAKRVARQKIILKAHFKDSSFETLGFDRLVRPNTKFHFGVIDVSSTRLSQS</sequence>